<organism evidence="1 2">
    <name type="scientific">Labeo rohita</name>
    <name type="common">Indian major carp</name>
    <name type="synonym">Cyprinus rohita</name>
    <dbReference type="NCBI Taxonomy" id="84645"/>
    <lineage>
        <taxon>Eukaryota</taxon>
        <taxon>Metazoa</taxon>
        <taxon>Chordata</taxon>
        <taxon>Craniata</taxon>
        <taxon>Vertebrata</taxon>
        <taxon>Euteleostomi</taxon>
        <taxon>Actinopterygii</taxon>
        <taxon>Neopterygii</taxon>
        <taxon>Teleostei</taxon>
        <taxon>Ostariophysi</taxon>
        <taxon>Cypriniformes</taxon>
        <taxon>Cyprinidae</taxon>
        <taxon>Labeoninae</taxon>
        <taxon>Labeonini</taxon>
        <taxon>Labeo</taxon>
    </lineage>
</organism>
<accession>A0A498MAH0</accession>
<reference evidence="1 2" key="1">
    <citation type="submission" date="2018-03" db="EMBL/GenBank/DDBJ databases">
        <title>Draft genome sequence of Rohu Carp (Labeo rohita).</title>
        <authorList>
            <person name="Das P."/>
            <person name="Kushwaha B."/>
            <person name="Joshi C.G."/>
            <person name="Kumar D."/>
            <person name="Nagpure N.S."/>
            <person name="Sahoo L."/>
            <person name="Das S.P."/>
            <person name="Bit A."/>
            <person name="Patnaik S."/>
            <person name="Meher P.K."/>
            <person name="Jayasankar P."/>
            <person name="Koringa P.G."/>
            <person name="Patel N.V."/>
            <person name="Hinsu A.T."/>
            <person name="Kumar R."/>
            <person name="Pandey M."/>
            <person name="Agarwal S."/>
            <person name="Srivastava S."/>
            <person name="Singh M."/>
            <person name="Iquebal M.A."/>
            <person name="Jaiswal S."/>
            <person name="Angadi U.B."/>
            <person name="Kumar N."/>
            <person name="Raza M."/>
            <person name="Shah T.M."/>
            <person name="Rai A."/>
            <person name="Jena J.K."/>
        </authorList>
    </citation>
    <scope>NUCLEOTIDE SEQUENCE [LARGE SCALE GENOMIC DNA]</scope>
    <source>
        <strain evidence="1">DASCIFA01</strain>
        <tissue evidence="1">Testis</tissue>
    </source>
</reference>
<dbReference type="EMBL" id="QBIY01012904">
    <property type="protein sequence ID" value="RXN14515.1"/>
    <property type="molecule type" value="Genomic_DNA"/>
</dbReference>
<keyword evidence="2" id="KW-1185">Reference proteome</keyword>
<protein>
    <submittedName>
        <fullName evidence="1">Uncharacterized protein</fullName>
    </submittedName>
</protein>
<name>A0A498MAH0_LABRO</name>
<comment type="caution">
    <text evidence="1">The sequence shown here is derived from an EMBL/GenBank/DDBJ whole genome shotgun (WGS) entry which is preliminary data.</text>
</comment>
<gene>
    <name evidence="1" type="ORF">ROHU_009058</name>
</gene>
<dbReference type="AlphaFoldDB" id="A0A498MAH0"/>
<dbReference type="Proteomes" id="UP000290572">
    <property type="component" value="Unassembled WGS sequence"/>
</dbReference>
<sequence length="81" mass="8713">MAGVLEFQEDVAPHMRRPQTEGSQGKVISVLILKGQTGGLMLEGQTGGGLMLKGSTLKAKAWLMHMDKCLQRSLPKPQAPV</sequence>
<evidence type="ECO:0000313" key="1">
    <source>
        <dbReference type="EMBL" id="RXN14515.1"/>
    </source>
</evidence>
<evidence type="ECO:0000313" key="2">
    <source>
        <dbReference type="Proteomes" id="UP000290572"/>
    </source>
</evidence>
<proteinExistence type="predicted"/>